<dbReference type="EMBL" id="JAGSOH010000002">
    <property type="protein sequence ID" value="MBR7824875.1"/>
    <property type="molecule type" value="Genomic_DNA"/>
</dbReference>
<keyword evidence="3" id="KW-0732">Signal</keyword>
<dbReference type="GO" id="GO:0042597">
    <property type="term" value="C:periplasmic space"/>
    <property type="evidence" value="ECO:0007669"/>
    <property type="project" value="UniProtKB-SubCell"/>
</dbReference>
<evidence type="ECO:0000256" key="4">
    <source>
        <dbReference type="ARBA" id="ARBA00022764"/>
    </source>
</evidence>
<keyword evidence="6" id="KW-1185">Reference proteome</keyword>
<proteinExistence type="predicted"/>
<dbReference type="InterPro" id="IPR001188">
    <property type="entry name" value="Sperm_putr-bd"/>
</dbReference>
<dbReference type="Gene3D" id="3.40.190.10">
    <property type="entry name" value="Periplasmic binding protein-like II"/>
    <property type="match status" value="2"/>
</dbReference>
<dbReference type="CDD" id="cd13590">
    <property type="entry name" value="PBP2_PotD_PotF_like"/>
    <property type="match status" value="1"/>
</dbReference>
<evidence type="ECO:0000256" key="2">
    <source>
        <dbReference type="ARBA" id="ARBA00022448"/>
    </source>
</evidence>
<dbReference type="Pfam" id="PF13416">
    <property type="entry name" value="SBP_bac_8"/>
    <property type="match status" value="1"/>
</dbReference>
<evidence type="ECO:0000256" key="1">
    <source>
        <dbReference type="ARBA" id="ARBA00004418"/>
    </source>
</evidence>
<dbReference type="InterPro" id="IPR006059">
    <property type="entry name" value="SBP"/>
</dbReference>
<comment type="subcellular location">
    <subcellularLocation>
        <location evidence="1">Periplasm</location>
    </subcellularLocation>
</comment>
<comment type="caution">
    <text evidence="5">The sequence shown here is derived from an EMBL/GenBank/DDBJ whole genome shotgun (WGS) entry which is preliminary data.</text>
</comment>
<dbReference type="SUPFAM" id="SSF53850">
    <property type="entry name" value="Periplasmic binding protein-like II"/>
    <property type="match status" value="1"/>
</dbReference>
<dbReference type="AlphaFoldDB" id="A0A941E7J3"/>
<sequence>MPPSTPFRDPDELHEQRSLIARAARAGSMRRSSRTYADSSVVSRRNLLRAGAFGSLAVAGAGALSACGVDPKFPVVPESVSTGRTGTDYSDSEKVVNFHNWGSYIDIESDTNTSDHPTLDAFTKKYGIKVNYVEDITDNNEYYTKIDPDLSAGKDTGVDLMVFSDYMIPILRYYNYIEKLDLSVMPNHKNVLPEILNDPIDPGRRFTLPWAYGYTTIAYNTKIIKEPVTSIKELFERPDLRGQVVLFAEMEDTVAFALLALGIDPENFTDAQFTDALDYISAARARGQVRQFMGQDYISSFSQGNIGATMAYSGDVAQLGIDNLVTVNLPKEGMLSWSDNMCIPNYARHKKNAELLMNWYYNPDIAAQLDDYIDYIPCVDGAVASLQSLDPTAAASPLIVPTAKMKAGAKGFMNLNVDQLNAYTTRFQQISG</sequence>
<organism evidence="5 6">
    <name type="scientific">Actinospica acidithermotolerans</name>
    <dbReference type="NCBI Taxonomy" id="2828514"/>
    <lineage>
        <taxon>Bacteria</taxon>
        <taxon>Bacillati</taxon>
        <taxon>Actinomycetota</taxon>
        <taxon>Actinomycetes</taxon>
        <taxon>Catenulisporales</taxon>
        <taxon>Actinospicaceae</taxon>
        <taxon>Actinospica</taxon>
    </lineage>
</organism>
<keyword evidence="4" id="KW-0574">Periplasm</keyword>
<evidence type="ECO:0000313" key="6">
    <source>
        <dbReference type="Proteomes" id="UP000676325"/>
    </source>
</evidence>
<dbReference type="GO" id="GO:0019808">
    <property type="term" value="F:polyamine binding"/>
    <property type="evidence" value="ECO:0007669"/>
    <property type="project" value="InterPro"/>
</dbReference>
<dbReference type="RefSeq" id="WP_212516031.1">
    <property type="nucleotide sequence ID" value="NZ_JAGSOH010000002.1"/>
</dbReference>
<gene>
    <name evidence="5" type="ORF">KDK95_01040</name>
</gene>
<dbReference type="PANTHER" id="PTHR30222">
    <property type="entry name" value="SPERMIDINE/PUTRESCINE-BINDING PERIPLASMIC PROTEIN"/>
    <property type="match status" value="1"/>
</dbReference>
<protein>
    <submittedName>
        <fullName evidence="5">Extracellular solute-binding protein</fullName>
    </submittedName>
</protein>
<dbReference type="PRINTS" id="PR00909">
    <property type="entry name" value="SPERMDNBNDNG"/>
</dbReference>
<keyword evidence="2" id="KW-0813">Transport</keyword>
<dbReference type="PANTHER" id="PTHR30222:SF17">
    <property type="entry name" value="SPERMIDINE_PUTRESCINE-BINDING PERIPLASMIC PROTEIN"/>
    <property type="match status" value="1"/>
</dbReference>
<accession>A0A941E7J3</accession>
<name>A0A941E7J3_9ACTN</name>
<evidence type="ECO:0000256" key="3">
    <source>
        <dbReference type="ARBA" id="ARBA00022729"/>
    </source>
</evidence>
<evidence type="ECO:0000313" key="5">
    <source>
        <dbReference type="EMBL" id="MBR7824875.1"/>
    </source>
</evidence>
<reference evidence="5" key="1">
    <citation type="submission" date="2021-04" db="EMBL/GenBank/DDBJ databases">
        <title>Genome based classification of Actinospica acidithermotolerans sp. nov., an actinobacterium isolated from an Indonesian hot spring.</title>
        <authorList>
            <person name="Kusuma A.B."/>
            <person name="Putra K.E."/>
            <person name="Nafisah S."/>
            <person name="Loh J."/>
            <person name="Nouioui I."/>
            <person name="Goodfellow M."/>
        </authorList>
    </citation>
    <scope>NUCLEOTIDE SEQUENCE</scope>
    <source>
        <strain evidence="5">MGRD01-02</strain>
    </source>
</reference>
<dbReference type="GO" id="GO:0015846">
    <property type="term" value="P:polyamine transport"/>
    <property type="evidence" value="ECO:0007669"/>
    <property type="project" value="InterPro"/>
</dbReference>
<dbReference type="Proteomes" id="UP000676325">
    <property type="component" value="Unassembled WGS sequence"/>
</dbReference>